<feature type="domain" description="Glycosyl hydrolase family 13 catalytic" evidence="4">
    <location>
        <begin position="138"/>
        <end position="496"/>
    </location>
</feature>
<name>A7DWA8_9BACI</name>
<dbReference type="Gene3D" id="3.20.20.80">
    <property type="entry name" value="Glycosidases"/>
    <property type="match status" value="1"/>
</dbReference>
<dbReference type="SMR" id="A7DWA8"/>
<dbReference type="PANTHER" id="PTHR10357">
    <property type="entry name" value="ALPHA-AMYLASE FAMILY MEMBER"/>
    <property type="match status" value="1"/>
</dbReference>
<evidence type="ECO:0000256" key="2">
    <source>
        <dbReference type="ARBA" id="ARBA00022801"/>
    </source>
</evidence>
<gene>
    <name evidence="5" type="primary">ma</name>
</gene>
<dbReference type="InterPro" id="IPR004185">
    <property type="entry name" value="Glyco_hydro_13_lg-like_dom"/>
</dbReference>
<dbReference type="SUPFAM" id="SSF51445">
    <property type="entry name" value="(Trans)glycosidases"/>
    <property type="match status" value="1"/>
</dbReference>
<reference evidence="5" key="2">
    <citation type="journal article" date="2008" name="Mol. Biotechnol.">
        <title>Cloning and sequencing of an original gene encoding a maltogenic amylase from Bacillus sp. US149 strain and characterization of the recombinant activity.</title>
        <authorList>
            <person name="Mabrouk S.B."/>
            <person name="Messaoud E.B."/>
            <person name="Ayadi D."/>
            <person name="Jemli S."/>
            <person name="Roy A."/>
            <person name="Mezghani M."/>
            <person name="Bejar S."/>
        </authorList>
    </citation>
    <scope>NUCLEOTIDE SEQUENCE</scope>
    <source>
        <strain evidence="5">US149</strain>
    </source>
</reference>
<comment type="similarity">
    <text evidence="1">Belongs to the glycosyl hydrolase 13 family.</text>
</comment>
<sequence length="582" mass="67490">MFKEAIDHRPKGAYAYAFDKETLHIKLRAKKNDLKTVTLIGGDPYDWTKEGWQFKRLPMTKVGTDDLFDYWLAVVKPPFRRLRYGFEISDGKTKSTYTERGFFADSPKDTSYYFCFPFLNGIDVFDAPDWVKSTVWYQIFPERFVNGDSSIDPEGVLPWGSEEPKPNNFFGGDFQGVIDHLDHLEDLGITGLYFTPIFKATSNHKYDTIDYLEIDPQFGDKATFKKMVEACHERGIRIMLDAVFNHSGYYFEPFQDVLEKGEKSAYKDWFHLREFPVVAEPKPNYDTFAFTPMMPKLNTENPEVKAYLLKVGRYWVEELDIDGWRLDVANEVDHAFWREFRKEVRSVKPDVYILGEIWHDSMPWLQGDQFDAVMNYRYTSAALDFLAKEDMTASEFADELTRVFMSYPENVNQVAFNLLDSHDTPRLLTHCGGDGKKADLLYVTQMTVPGTPCIYYGDEVGMAGENDPGCRACMIWDEEKQDRERFAFLKKWIALRAAHPVLGSEGSFEFLPVQNDDVVSYKREKEDVSYYIVINRSEDEINWQTPKKLVGKAVKNVWTGESLTLEKSVVLAPQSFFVFLFK</sequence>
<dbReference type="SUPFAM" id="SSF81296">
    <property type="entry name" value="E set domains"/>
    <property type="match status" value="1"/>
</dbReference>
<evidence type="ECO:0000256" key="3">
    <source>
        <dbReference type="ARBA" id="ARBA00023295"/>
    </source>
</evidence>
<dbReference type="InterPro" id="IPR014756">
    <property type="entry name" value="Ig_E-set"/>
</dbReference>
<dbReference type="CDD" id="cd11338">
    <property type="entry name" value="AmyAc_CMD"/>
    <property type="match status" value="1"/>
</dbReference>
<dbReference type="CDD" id="cd02857">
    <property type="entry name" value="E_set_CDase_PDE_N"/>
    <property type="match status" value="1"/>
</dbReference>
<dbReference type="CAZy" id="GH13">
    <property type="family name" value="Glycoside Hydrolase Family 13"/>
</dbReference>
<dbReference type="GO" id="GO:0005975">
    <property type="term" value="P:carbohydrate metabolic process"/>
    <property type="evidence" value="ECO:0007669"/>
    <property type="project" value="InterPro"/>
</dbReference>
<evidence type="ECO:0000259" key="4">
    <source>
        <dbReference type="SMART" id="SM00642"/>
    </source>
</evidence>
<dbReference type="Gene3D" id="2.60.40.1180">
    <property type="entry name" value="Golgi alpha-mannosidase II"/>
    <property type="match status" value="1"/>
</dbReference>
<dbReference type="InterPro" id="IPR045857">
    <property type="entry name" value="O16G_dom_2"/>
</dbReference>
<dbReference type="PANTHER" id="PTHR10357:SF210">
    <property type="entry name" value="MALTODEXTRIN GLUCOSIDASE"/>
    <property type="match status" value="1"/>
</dbReference>
<dbReference type="EMBL" id="AM409179">
    <property type="protein sequence ID" value="CAL64396.1"/>
    <property type="molecule type" value="Genomic_DNA"/>
</dbReference>
<dbReference type="CAZy" id="CBM34">
    <property type="family name" value="Carbohydrate-Binding Module Family 34"/>
</dbReference>
<dbReference type="Pfam" id="PF00128">
    <property type="entry name" value="Alpha-amylase"/>
    <property type="match status" value="1"/>
</dbReference>
<keyword evidence="3 5" id="KW-0326">Glycosidase</keyword>
<dbReference type="InterPro" id="IPR017853">
    <property type="entry name" value="GH"/>
</dbReference>
<dbReference type="Gene3D" id="2.60.40.10">
    <property type="entry name" value="Immunoglobulins"/>
    <property type="match status" value="1"/>
</dbReference>
<organism evidence="5">
    <name type="scientific">Bacillus sp. US149</name>
    <dbReference type="NCBI Taxonomy" id="217368"/>
    <lineage>
        <taxon>Bacteria</taxon>
        <taxon>Bacillati</taxon>
        <taxon>Bacillota</taxon>
        <taxon>Bacilli</taxon>
        <taxon>Bacillales</taxon>
        <taxon>Bacillaceae</taxon>
        <taxon>Bacillus</taxon>
    </lineage>
</organism>
<protein>
    <submittedName>
        <fullName evidence="5">Maltogenic amylase</fullName>
        <ecNumber evidence="5">3.2.1.133</ecNumber>
    </submittedName>
</protein>
<dbReference type="SUPFAM" id="SSF51011">
    <property type="entry name" value="Glycosyl hydrolase domain"/>
    <property type="match status" value="1"/>
</dbReference>
<accession>A7DWA8</accession>
<dbReference type="InterPro" id="IPR013783">
    <property type="entry name" value="Ig-like_fold"/>
</dbReference>
<dbReference type="InterPro" id="IPR006047">
    <property type="entry name" value="GH13_cat_dom"/>
</dbReference>
<keyword evidence="2 5" id="KW-0378">Hydrolase</keyword>
<dbReference type="GO" id="GO:0043897">
    <property type="term" value="F:glucan 1,4-alpha-maltohydrolase activity"/>
    <property type="evidence" value="ECO:0007669"/>
    <property type="project" value="UniProtKB-EC"/>
</dbReference>
<dbReference type="EC" id="3.2.1.133" evidence="5"/>
<dbReference type="Pfam" id="PF16657">
    <property type="entry name" value="Malt_amylase_C"/>
    <property type="match status" value="1"/>
</dbReference>
<evidence type="ECO:0000313" key="5">
    <source>
        <dbReference type="EMBL" id="CAL64396.1"/>
    </source>
</evidence>
<dbReference type="InterPro" id="IPR032091">
    <property type="entry name" value="Malt_amylase-like_C"/>
</dbReference>
<dbReference type="Pfam" id="PF02903">
    <property type="entry name" value="Alpha-amylase_N"/>
    <property type="match status" value="1"/>
</dbReference>
<evidence type="ECO:0000256" key="1">
    <source>
        <dbReference type="ARBA" id="ARBA00008061"/>
    </source>
</evidence>
<dbReference type="SMART" id="SM00642">
    <property type="entry name" value="Aamy"/>
    <property type="match status" value="1"/>
</dbReference>
<dbReference type="AlphaFoldDB" id="A7DWA8"/>
<dbReference type="InterPro" id="IPR013780">
    <property type="entry name" value="Glyco_hydro_b"/>
</dbReference>
<reference evidence="5" key="1">
    <citation type="submission" date="2006-10" db="EMBL/GenBank/DDBJ databases">
        <authorList>
            <person name="Ben Messaoud E."/>
        </authorList>
    </citation>
    <scope>NUCLEOTIDE SEQUENCE</scope>
    <source>
        <strain evidence="5">US149</strain>
    </source>
</reference>
<dbReference type="Gene3D" id="3.90.400.10">
    <property type="entry name" value="Oligo-1,6-glucosidase, Domain 2"/>
    <property type="match status" value="1"/>
</dbReference>
<proteinExistence type="inferred from homology"/>